<name>A0A6M3IRK3_9ZZZZ</name>
<dbReference type="EMBL" id="MT141381">
    <property type="protein sequence ID" value="QJA59707.1"/>
    <property type="molecule type" value="Genomic_DNA"/>
</dbReference>
<accession>A0A6M3IRK3</accession>
<proteinExistence type="predicted"/>
<dbReference type="AlphaFoldDB" id="A0A6M3IRK3"/>
<evidence type="ECO:0000313" key="1">
    <source>
        <dbReference type="EMBL" id="QJA59707.1"/>
    </source>
</evidence>
<reference evidence="1" key="1">
    <citation type="submission" date="2020-03" db="EMBL/GenBank/DDBJ databases">
        <title>The deep terrestrial virosphere.</title>
        <authorList>
            <person name="Holmfeldt K."/>
            <person name="Nilsson E."/>
            <person name="Simone D."/>
            <person name="Lopez-Fernandez M."/>
            <person name="Wu X."/>
            <person name="de Brujin I."/>
            <person name="Lundin D."/>
            <person name="Andersson A."/>
            <person name="Bertilsson S."/>
            <person name="Dopson M."/>
        </authorList>
    </citation>
    <scope>NUCLEOTIDE SEQUENCE</scope>
    <source>
        <strain evidence="1">MM415B01245</strain>
    </source>
</reference>
<sequence>MRTFSSLEEFNKFCDESMFCVCGNLMTGLHMSGCRRLAKMRVKLIEKDKKKKTTSISPEVKE</sequence>
<organism evidence="1">
    <name type="scientific">viral metagenome</name>
    <dbReference type="NCBI Taxonomy" id="1070528"/>
    <lineage>
        <taxon>unclassified sequences</taxon>
        <taxon>metagenomes</taxon>
        <taxon>organismal metagenomes</taxon>
    </lineage>
</organism>
<gene>
    <name evidence="1" type="ORF">MM415B01245_0019</name>
</gene>
<protein>
    <submittedName>
        <fullName evidence="1">Uncharacterized protein</fullName>
    </submittedName>
</protein>